<dbReference type="RefSeq" id="WP_062408049.1">
    <property type="nucleotide sequence ID" value="NZ_BJCS01000003.1"/>
</dbReference>
<keyword evidence="8" id="KW-1185">Reference proteome</keyword>
<reference evidence="7 8" key="2">
    <citation type="journal article" date="2016" name="Genome Announc.">
        <title>Complete Genome Sequences of Two Interactive Moderate Thermophiles, Paenibacillus napthalenovorans 32O-Y and Paenibacillus sp. 32O-W.</title>
        <authorList>
            <person name="Butler R.R.III."/>
            <person name="Wang J."/>
            <person name="Stark B.C."/>
            <person name="Pombert J.F."/>
        </authorList>
    </citation>
    <scope>NUCLEOTIDE SEQUENCE [LARGE SCALE GENOMIC DNA]</scope>
    <source>
        <strain evidence="7 8">32O-Y</strain>
    </source>
</reference>
<dbReference type="Pfam" id="PF02417">
    <property type="entry name" value="Chromate_transp"/>
    <property type="match status" value="1"/>
</dbReference>
<reference evidence="8" key="1">
    <citation type="submission" date="2015-12" db="EMBL/GenBank/DDBJ databases">
        <title>Complete genome sequences of two moderately thermophilic Paenibacillus species.</title>
        <authorList>
            <person name="Butler R.III."/>
            <person name="Wang J."/>
            <person name="Stark B.C."/>
            <person name="Pombert J.-F."/>
        </authorList>
    </citation>
    <scope>NUCLEOTIDE SEQUENCE [LARGE SCALE GENOMIC DNA]</scope>
    <source>
        <strain evidence="8">32O-Y</strain>
    </source>
</reference>
<dbReference type="STRING" id="162209.IJ22_13540"/>
<evidence type="ECO:0000256" key="4">
    <source>
        <dbReference type="ARBA" id="ARBA00022692"/>
    </source>
</evidence>
<evidence type="ECO:0000256" key="3">
    <source>
        <dbReference type="ARBA" id="ARBA00022475"/>
    </source>
</evidence>
<comment type="similarity">
    <text evidence="2">Belongs to the chromate ion transporter (CHR) (TC 2.A.51) family.</text>
</comment>
<evidence type="ECO:0000313" key="7">
    <source>
        <dbReference type="EMBL" id="ALS21730.1"/>
    </source>
</evidence>
<protein>
    <submittedName>
        <fullName evidence="7">Chromate transporter</fullName>
    </submittedName>
</protein>
<dbReference type="Proteomes" id="UP000061660">
    <property type="component" value="Chromosome"/>
</dbReference>
<organism evidence="7 8">
    <name type="scientific">Paenibacillus naphthalenovorans</name>
    <dbReference type="NCBI Taxonomy" id="162209"/>
    <lineage>
        <taxon>Bacteria</taxon>
        <taxon>Bacillati</taxon>
        <taxon>Bacillota</taxon>
        <taxon>Bacilli</taxon>
        <taxon>Bacillales</taxon>
        <taxon>Paenibacillaceae</taxon>
        <taxon>Paenibacillus</taxon>
    </lineage>
</organism>
<dbReference type="EMBL" id="CP013652">
    <property type="protein sequence ID" value="ALS21730.1"/>
    <property type="molecule type" value="Genomic_DNA"/>
</dbReference>
<keyword evidence="3" id="KW-1003">Cell membrane</keyword>
<evidence type="ECO:0000256" key="6">
    <source>
        <dbReference type="ARBA" id="ARBA00023136"/>
    </source>
</evidence>
<keyword evidence="5" id="KW-1133">Transmembrane helix</keyword>
<dbReference type="GO" id="GO:0015109">
    <property type="term" value="F:chromate transmembrane transporter activity"/>
    <property type="evidence" value="ECO:0007669"/>
    <property type="project" value="InterPro"/>
</dbReference>
<keyword evidence="4" id="KW-0812">Transmembrane</keyword>
<dbReference type="AlphaFoldDB" id="A0A0U2KXX5"/>
<dbReference type="GO" id="GO:0005886">
    <property type="term" value="C:plasma membrane"/>
    <property type="evidence" value="ECO:0007669"/>
    <property type="project" value="UniProtKB-SubCell"/>
</dbReference>
<name>A0A0U2KXX5_9BACL</name>
<dbReference type="PANTHER" id="PTHR43663:SF1">
    <property type="entry name" value="CHROMATE TRANSPORTER"/>
    <property type="match status" value="1"/>
</dbReference>
<evidence type="ECO:0000313" key="8">
    <source>
        <dbReference type="Proteomes" id="UP000061660"/>
    </source>
</evidence>
<keyword evidence="6" id="KW-0472">Membrane</keyword>
<proteinExistence type="inferred from homology"/>
<comment type="subcellular location">
    <subcellularLocation>
        <location evidence="1">Cell membrane</location>
        <topology evidence="1">Multi-pass membrane protein</topology>
    </subcellularLocation>
</comment>
<evidence type="ECO:0000256" key="2">
    <source>
        <dbReference type="ARBA" id="ARBA00005262"/>
    </source>
</evidence>
<dbReference type="KEGG" id="pnp:IJ22_13540"/>
<dbReference type="InterPro" id="IPR052518">
    <property type="entry name" value="CHR_Transporter"/>
</dbReference>
<dbReference type="InterPro" id="IPR003370">
    <property type="entry name" value="Chromate_transpt"/>
</dbReference>
<dbReference type="OrthoDB" id="9027281at2"/>
<evidence type="ECO:0000256" key="1">
    <source>
        <dbReference type="ARBA" id="ARBA00004651"/>
    </source>
</evidence>
<evidence type="ECO:0000256" key="5">
    <source>
        <dbReference type="ARBA" id="ARBA00022989"/>
    </source>
</evidence>
<dbReference type="PATRIC" id="fig|162209.4.peg.1433"/>
<sequence length="177" mass="19042">MLWSLFYVFLQIGFVSFGGGYAMIPVIRHQVLQYGWISEKEFSELVALAGMSPGPIATNSATLIGYKTAGLAGAAVSTLGMILPSLLLIILISAFFYKVQKADWVKATFYGLKPVVTGMIIYAAIHFGIPNGGSGLLSWQTAGTLIIMALCIIALLKYRMHPFAVIVLSGLLGIAFF</sequence>
<dbReference type="PANTHER" id="PTHR43663">
    <property type="entry name" value="CHROMATE TRANSPORT PROTEIN-RELATED"/>
    <property type="match status" value="1"/>
</dbReference>
<accession>A0A0U2KXX5</accession>
<gene>
    <name evidence="7" type="ORF">IJ22_13540</name>
</gene>